<feature type="transmembrane region" description="Helical" evidence="1">
    <location>
        <begin position="127"/>
        <end position="145"/>
    </location>
</feature>
<evidence type="ECO:0000313" key="2">
    <source>
        <dbReference type="EMBL" id="MDW8799759.1"/>
    </source>
</evidence>
<reference evidence="2 3" key="1">
    <citation type="submission" date="2023-04" db="EMBL/GenBank/DDBJ databases">
        <title>Clostridium tannerae sp. nov., isolated from the fecal material of an alpaca.</title>
        <authorList>
            <person name="Miller S."/>
            <person name="Hendry M."/>
            <person name="King J."/>
            <person name="Sankaranarayanan K."/>
            <person name="Lawson P.A."/>
        </authorList>
    </citation>
    <scope>NUCLEOTIDE SEQUENCE [LARGE SCALE GENOMIC DNA]</scope>
    <source>
        <strain evidence="2 3">A1-XYC3</strain>
    </source>
</reference>
<keyword evidence="1" id="KW-0472">Membrane</keyword>
<feature type="transmembrane region" description="Helical" evidence="1">
    <location>
        <begin position="97"/>
        <end position="121"/>
    </location>
</feature>
<gene>
    <name evidence="2" type="ORF">P8V03_01150</name>
</gene>
<protein>
    <recommendedName>
        <fullName evidence="4">RDD domain-containing protein</fullName>
    </recommendedName>
</protein>
<accession>A0ABU4JNQ0</accession>
<sequence>MEDKDEIQEGLIIDEEAKKEFLEELRTKNLEETQEIERAKILAALKESENTSENTIEESALDSVEDKNISVVEDKKDEKKRPEFWIKNFKASFIDTAVTALLSTAALFLFDLILRLIFGYYVADLKGVYIIIFLIILVIYPPIMYRSKHSKTIGEKFGKREA</sequence>
<comment type="caution">
    <text evidence="2">The sequence shown here is derived from an EMBL/GenBank/DDBJ whole genome shotgun (WGS) entry which is preliminary data.</text>
</comment>
<proteinExistence type="predicted"/>
<keyword evidence="3" id="KW-1185">Reference proteome</keyword>
<evidence type="ECO:0000256" key="1">
    <source>
        <dbReference type="SAM" id="Phobius"/>
    </source>
</evidence>
<organism evidence="2 3">
    <name type="scientific">Clostridium tanneri</name>
    <dbReference type="NCBI Taxonomy" id="3037988"/>
    <lineage>
        <taxon>Bacteria</taxon>
        <taxon>Bacillati</taxon>
        <taxon>Bacillota</taxon>
        <taxon>Clostridia</taxon>
        <taxon>Eubacteriales</taxon>
        <taxon>Clostridiaceae</taxon>
        <taxon>Clostridium</taxon>
    </lineage>
</organism>
<dbReference type="RefSeq" id="WP_318796446.1">
    <property type="nucleotide sequence ID" value="NZ_JARUJP010000001.1"/>
</dbReference>
<evidence type="ECO:0000313" key="3">
    <source>
        <dbReference type="Proteomes" id="UP001281656"/>
    </source>
</evidence>
<dbReference type="Proteomes" id="UP001281656">
    <property type="component" value="Unassembled WGS sequence"/>
</dbReference>
<name>A0ABU4JNQ0_9CLOT</name>
<keyword evidence="1" id="KW-1133">Transmembrane helix</keyword>
<dbReference type="EMBL" id="JARUJP010000001">
    <property type="protein sequence ID" value="MDW8799759.1"/>
    <property type="molecule type" value="Genomic_DNA"/>
</dbReference>
<keyword evidence="1" id="KW-0812">Transmembrane</keyword>
<evidence type="ECO:0008006" key="4">
    <source>
        <dbReference type="Google" id="ProtNLM"/>
    </source>
</evidence>